<gene>
    <name evidence="1" type="ORF">Ddye_001129</name>
</gene>
<dbReference type="Proteomes" id="UP001280121">
    <property type="component" value="Unassembled WGS sequence"/>
</dbReference>
<name>A0AAD9XNN2_9ROSI</name>
<protein>
    <submittedName>
        <fullName evidence="1">Uncharacterized protein</fullName>
    </submittedName>
</protein>
<dbReference type="AlphaFoldDB" id="A0AAD9XNN2"/>
<organism evidence="1 2">
    <name type="scientific">Dipteronia dyeriana</name>
    <dbReference type="NCBI Taxonomy" id="168575"/>
    <lineage>
        <taxon>Eukaryota</taxon>
        <taxon>Viridiplantae</taxon>
        <taxon>Streptophyta</taxon>
        <taxon>Embryophyta</taxon>
        <taxon>Tracheophyta</taxon>
        <taxon>Spermatophyta</taxon>
        <taxon>Magnoliopsida</taxon>
        <taxon>eudicotyledons</taxon>
        <taxon>Gunneridae</taxon>
        <taxon>Pentapetalae</taxon>
        <taxon>rosids</taxon>
        <taxon>malvids</taxon>
        <taxon>Sapindales</taxon>
        <taxon>Sapindaceae</taxon>
        <taxon>Hippocastanoideae</taxon>
        <taxon>Acereae</taxon>
        <taxon>Dipteronia</taxon>
    </lineage>
</organism>
<reference evidence="1" key="1">
    <citation type="journal article" date="2023" name="Plant J.">
        <title>Genome sequences and population genomics provide insights into the demographic history, inbreeding, and mutation load of two 'living fossil' tree species of Dipteronia.</title>
        <authorList>
            <person name="Feng Y."/>
            <person name="Comes H.P."/>
            <person name="Chen J."/>
            <person name="Zhu S."/>
            <person name="Lu R."/>
            <person name="Zhang X."/>
            <person name="Li P."/>
            <person name="Qiu J."/>
            <person name="Olsen K.M."/>
            <person name="Qiu Y."/>
        </authorList>
    </citation>
    <scope>NUCLEOTIDE SEQUENCE</scope>
    <source>
        <strain evidence="1">KIB01</strain>
    </source>
</reference>
<dbReference type="EMBL" id="JANJYI010000001">
    <property type="protein sequence ID" value="KAK2662555.1"/>
    <property type="molecule type" value="Genomic_DNA"/>
</dbReference>
<comment type="caution">
    <text evidence="1">The sequence shown here is derived from an EMBL/GenBank/DDBJ whole genome shotgun (WGS) entry which is preliminary data.</text>
</comment>
<evidence type="ECO:0000313" key="2">
    <source>
        <dbReference type="Proteomes" id="UP001280121"/>
    </source>
</evidence>
<accession>A0AAD9XNN2</accession>
<proteinExistence type="predicted"/>
<sequence>METKFRGEVEVKGFERGDGPYCFEWAVVMRHNLGSMGKARKLKIFEAMRCKARRLLVRVMTNTDGVGL</sequence>
<keyword evidence="2" id="KW-1185">Reference proteome</keyword>
<evidence type="ECO:0000313" key="1">
    <source>
        <dbReference type="EMBL" id="KAK2662555.1"/>
    </source>
</evidence>